<organism evidence="1 2">
    <name type="scientific">Xanthomonas campestris pv. badrii</name>
    <dbReference type="NCBI Taxonomy" id="149696"/>
    <lineage>
        <taxon>Bacteria</taxon>
        <taxon>Pseudomonadati</taxon>
        <taxon>Pseudomonadota</taxon>
        <taxon>Gammaproteobacteria</taxon>
        <taxon>Lysobacterales</taxon>
        <taxon>Lysobacteraceae</taxon>
        <taxon>Xanthomonas</taxon>
    </lineage>
</organism>
<evidence type="ECO:0000313" key="2">
    <source>
        <dbReference type="Proteomes" id="UP000503498"/>
    </source>
</evidence>
<protein>
    <recommendedName>
        <fullName evidence="3">HEPN domain-containing protein</fullName>
    </recommendedName>
</protein>
<proteinExistence type="predicted"/>
<reference evidence="1 2" key="2">
    <citation type="submission" date="2020-04" db="EMBL/GenBank/DDBJ databases">
        <authorList>
            <person name="Fomenkov A."/>
            <person name="Anton B.P."/>
            <person name="Roberts R.J."/>
        </authorList>
    </citation>
    <scope>NUCLEOTIDE SEQUENCE [LARGE SCALE GENOMIC DNA]</scope>
    <source>
        <strain evidence="1 2">NEB122</strain>
    </source>
</reference>
<dbReference type="RefSeq" id="WP_169707791.1">
    <property type="nucleotide sequence ID" value="NZ_CP051651.1"/>
</dbReference>
<sequence length="158" mass="17250">MADDYLTGATYLMQAGAFRSCISTLIDEMDKTPNGMAAKFACLPAYFLASHDMELLLKAALLKRGTPLQQLKVPDVRHNLEKLAELLSGHVNISDTTLRLISALSPQHKQHFLRYGGPATLPHPRWLLEGLDEILQLCAVSGGGPNNSFKPKPLRGSA</sequence>
<reference evidence="1 2" key="1">
    <citation type="submission" date="2020-04" db="EMBL/GenBank/DDBJ databases">
        <title>Genome-Wide Identification of 5-Methylcytosine Sites in Bacterial Genomes By High-Throughput Sequencing of MspJI Restriction Fragments.</title>
        <authorList>
            <person name="Wu V."/>
        </authorList>
    </citation>
    <scope>NUCLEOTIDE SEQUENCE [LARGE SCALE GENOMIC DNA]</scope>
    <source>
        <strain evidence="1 2">NEB122</strain>
    </source>
</reference>
<dbReference type="Proteomes" id="UP000503498">
    <property type="component" value="Chromosome"/>
</dbReference>
<evidence type="ECO:0008006" key="3">
    <source>
        <dbReference type="Google" id="ProtNLM"/>
    </source>
</evidence>
<dbReference type="AlphaFoldDB" id="A0A7Z2ZJI9"/>
<name>A0A7Z2ZJI9_XANCA</name>
<gene>
    <name evidence="1" type="ORF">HG421_19500</name>
</gene>
<evidence type="ECO:0000313" key="1">
    <source>
        <dbReference type="EMBL" id="QJD69660.1"/>
    </source>
</evidence>
<dbReference type="EMBL" id="CP051651">
    <property type="protein sequence ID" value="QJD69660.1"/>
    <property type="molecule type" value="Genomic_DNA"/>
</dbReference>
<accession>A0A7Z2ZJI9</accession>